<evidence type="ECO:0000256" key="2">
    <source>
        <dbReference type="ARBA" id="ARBA00022448"/>
    </source>
</evidence>
<feature type="signal peptide" evidence="4">
    <location>
        <begin position="1"/>
        <end position="19"/>
    </location>
</feature>
<evidence type="ECO:0000256" key="1">
    <source>
        <dbReference type="ARBA" id="ARBA00005695"/>
    </source>
</evidence>
<evidence type="ECO:0000313" key="6">
    <source>
        <dbReference type="EMBL" id="MBW3365323.1"/>
    </source>
</evidence>
<organism evidence="6 7">
    <name type="scientific">Pontibacter populi</name>
    <dbReference type="NCBI Taxonomy" id="890055"/>
    <lineage>
        <taxon>Bacteria</taxon>
        <taxon>Pseudomonadati</taxon>
        <taxon>Bacteroidota</taxon>
        <taxon>Cytophagia</taxon>
        <taxon>Cytophagales</taxon>
        <taxon>Hymenobacteraceae</taxon>
        <taxon>Pontibacter</taxon>
    </lineage>
</organism>
<keyword evidence="7" id="KW-1185">Reference proteome</keyword>
<dbReference type="InterPro" id="IPR039424">
    <property type="entry name" value="SBP_5"/>
</dbReference>
<dbReference type="EMBL" id="JAHWXQ010000002">
    <property type="protein sequence ID" value="MBW3365323.1"/>
    <property type="molecule type" value="Genomic_DNA"/>
</dbReference>
<evidence type="ECO:0000313" key="7">
    <source>
        <dbReference type="Proteomes" id="UP000774935"/>
    </source>
</evidence>
<dbReference type="Gene3D" id="3.40.190.10">
    <property type="entry name" value="Periplasmic binding protein-like II"/>
    <property type="match status" value="1"/>
</dbReference>
<evidence type="ECO:0000256" key="4">
    <source>
        <dbReference type="SAM" id="SignalP"/>
    </source>
</evidence>
<protein>
    <submittedName>
        <fullName evidence="6">ABC transporter substrate-binding protein</fullName>
    </submittedName>
</protein>
<name>A0ABS6XBF5_9BACT</name>
<evidence type="ECO:0000256" key="3">
    <source>
        <dbReference type="ARBA" id="ARBA00022729"/>
    </source>
</evidence>
<reference evidence="6 7" key="1">
    <citation type="submission" date="2021-07" db="EMBL/GenBank/DDBJ databases">
        <authorList>
            <person name="Kim M.K."/>
        </authorList>
    </citation>
    <scope>NUCLEOTIDE SEQUENCE [LARGE SCALE GENOMIC DNA]</scope>
    <source>
        <strain evidence="6 7">HLY7-15</strain>
    </source>
</reference>
<dbReference type="InterPro" id="IPR000914">
    <property type="entry name" value="SBP_5_dom"/>
</dbReference>
<dbReference type="Proteomes" id="UP000774935">
    <property type="component" value="Unassembled WGS sequence"/>
</dbReference>
<sequence length="571" mass="64857">MRKLYPLLFCLLFSLSFCSQPQRQPEEVRIRLASEPHTLSPVNYSDSEGLQVINLLFQSLLGVDLEDDQLKPVLVKARPLIEQKDSVTLITYELRDEASWSDGSPVTSDDIAFTLKVLKAPLVQNEQVKTQVAFIRDLVQDKENNRKFTFVCDSFTPEMELLSGDFFIIPAYLFDPENLLKNIPVAAFTDSLSKLENHTKIKAFAAQFNTPAYNNNGKILQGSAGYTLEEWVPGQYIKLRQKEDWWGKNTNATNLTANPEHITLHIIPDNTTALLALKNRQLDVLKDIPAHEFDQLKQNKDFQEDFDLFTPDSYKSVYAGINSRLPKFADKQTRQAIAYLLDITNYIKVTQQQYAIPTAGIIPPKLTEFYNSDLKPYTFNPAKAKQLLLAAGWQERNTGWFKNINGKEQQLTIVVTYKAGNNIVESTALIFQQSAAELHIPVQIEAQEGNLFTQNSREHKFELFFRPLSGNPFAFNFEPILHTSHAAKGGTNYTGFGNAETDALLQTINKATDAKQKATHLKQLQKLMLEEATFIVLYYTKERLAIHKRFQNTKVSGLSPNYDVSAFLIKK</sequence>
<keyword evidence="3 4" id="KW-0732">Signal</keyword>
<comment type="caution">
    <text evidence="6">The sequence shown here is derived from an EMBL/GenBank/DDBJ whole genome shotgun (WGS) entry which is preliminary data.</text>
</comment>
<dbReference type="PANTHER" id="PTHR30290:SF9">
    <property type="entry name" value="OLIGOPEPTIDE-BINDING PROTEIN APPA"/>
    <property type="match status" value="1"/>
</dbReference>
<gene>
    <name evidence="6" type="ORF">KYK27_09725</name>
</gene>
<dbReference type="Gene3D" id="3.10.105.10">
    <property type="entry name" value="Dipeptide-binding Protein, Domain 3"/>
    <property type="match status" value="1"/>
</dbReference>
<dbReference type="SUPFAM" id="SSF53850">
    <property type="entry name" value="Periplasmic binding protein-like II"/>
    <property type="match status" value="1"/>
</dbReference>
<keyword evidence="2" id="KW-0813">Transport</keyword>
<evidence type="ECO:0000259" key="5">
    <source>
        <dbReference type="Pfam" id="PF00496"/>
    </source>
</evidence>
<dbReference type="PIRSF" id="PIRSF002741">
    <property type="entry name" value="MppA"/>
    <property type="match status" value="1"/>
</dbReference>
<dbReference type="PANTHER" id="PTHR30290">
    <property type="entry name" value="PERIPLASMIC BINDING COMPONENT OF ABC TRANSPORTER"/>
    <property type="match status" value="1"/>
</dbReference>
<dbReference type="InterPro" id="IPR030678">
    <property type="entry name" value="Peptide/Ni-bd"/>
</dbReference>
<feature type="chain" id="PRO_5046032828" evidence="4">
    <location>
        <begin position="20"/>
        <end position="571"/>
    </location>
</feature>
<proteinExistence type="inferred from homology"/>
<dbReference type="Pfam" id="PF00496">
    <property type="entry name" value="SBP_bac_5"/>
    <property type="match status" value="1"/>
</dbReference>
<feature type="domain" description="Solute-binding protein family 5" evidence="5">
    <location>
        <begin position="82"/>
        <end position="472"/>
    </location>
</feature>
<accession>A0ABS6XBF5</accession>
<comment type="similarity">
    <text evidence="1">Belongs to the bacterial solute-binding protein 5 family.</text>
</comment>